<reference evidence="1" key="1">
    <citation type="submission" date="2020-02" db="EMBL/GenBank/DDBJ databases">
        <authorList>
            <person name="Meier V. D."/>
        </authorList>
    </citation>
    <scope>NUCLEOTIDE SEQUENCE</scope>
    <source>
        <strain evidence="1">AVDCRST_MAG47</strain>
    </source>
</reference>
<dbReference type="EMBL" id="CADCUK010000130">
    <property type="protein sequence ID" value="CAA9378447.1"/>
    <property type="molecule type" value="Genomic_DNA"/>
</dbReference>
<name>A0A6J4N577_9ACTN</name>
<feature type="non-terminal residue" evidence="1">
    <location>
        <position position="106"/>
    </location>
</feature>
<accession>A0A6J4N577</accession>
<evidence type="ECO:0000313" key="1">
    <source>
        <dbReference type="EMBL" id="CAA9378447.1"/>
    </source>
</evidence>
<gene>
    <name evidence="1" type="ORF">AVDCRST_MAG47-1950</name>
</gene>
<proteinExistence type="predicted"/>
<protein>
    <submittedName>
        <fullName evidence="1">Uncharacterized protein</fullName>
    </submittedName>
</protein>
<dbReference type="AlphaFoldDB" id="A0A6J4N577"/>
<feature type="non-terminal residue" evidence="1">
    <location>
        <position position="1"/>
    </location>
</feature>
<organism evidence="1">
    <name type="scientific">uncultured Nocardioidaceae bacterium</name>
    <dbReference type="NCBI Taxonomy" id="253824"/>
    <lineage>
        <taxon>Bacteria</taxon>
        <taxon>Bacillati</taxon>
        <taxon>Actinomycetota</taxon>
        <taxon>Actinomycetes</taxon>
        <taxon>Propionibacteriales</taxon>
        <taxon>Nocardioidaceae</taxon>
        <taxon>environmental samples</taxon>
    </lineage>
</organism>
<sequence length="106" mass="11820">GGVVGLGVPVGTARRSHPRAHGVGSGQQRTCLGQVQTCDDPIRSHPRLAHRHPLGRLVVLVRDLPRRDVHQRPLRGEHSAHVRVRRRLPGCVPRGWAGLRTTYWFV</sequence>